<dbReference type="OrthoDB" id="5420652at2"/>
<evidence type="ECO:0000313" key="3">
    <source>
        <dbReference type="Proteomes" id="UP000184603"/>
    </source>
</evidence>
<keyword evidence="3" id="KW-1185">Reference proteome</keyword>
<dbReference type="AlphaFoldDB" id="A0A1M7Y675"/>
<dbReference type="Proteomes" id="UP000184603">
    <property type="component" value="Unassembled WGS sequence"/>
</dbReference>
<feature type="chain" id="PRO_5012342195" description="Double Cache domain-containing protein" evidence="1">
    <location>
        <begin position="23"/>
        <end position="125"/>
    </location>
</feature>
<accession>A0A1M7Y675</accession>
<dbReference type="Gene3D" id="3.30.450.20">
    <property type="entry name" value="PAS domain"/>
    <property type="match status" value="1"/>
</dbReference>
<dbReference type="RefSeq" id="WP_073613454.1">
    <property type="nucleotide sequence ID" value="NZ_FRFE01000009.1"/>
</dbReference>
<dbReference type="EMBL" id="FRFE01000009">
    <property type="protein sequence ID" value="SHO48139.1"/>
    <property type="molecule type" value="Genomic_DNA"/>
</dbReference>
<evidence type="ECO:0000313" key="2">
    <source>
        <dbReference type="EMBL" id="SHO48139.1"/>
    </source>
</evidence>
<evidence type="ECO:0008006" key="4">
    <source>
        <dbReference type="Google" id="ProtNLM"/>
    </source>
</evidence>
<evidence type="ECO:0000256" key="1">
    <source>
        <dbReference type="SAM" id="SignalP"/>
    </source>
</evidence>
<feature type="signal peptide" evidence="1">
    <location>
        <begin position="1"/>
        <end position="22"/>
    </location>
</feature>
<gene>
    <name evidence="2" type="ORF">SAMN02745220_02152</name>
</gene>
<keyword evidence="1" id="KW-0732">Signal</keyword>
<organism evidence="2 3">
    <name type="scientific">Desulfopila aestuarii DSM 18488</name>
    <dbReference type="NCBI Taxonomy" id="1121416"/>
    <lineage>
        <taxon>Bacteria</taxon>
        <taxon>Pseudomonadati</taxon>
        <taxon>Thermodesulfobacteriota</taxon>
        <taxon>Desulfobulbia</taxon>
        <taxon>Desulfobulbales</taxon>
        <taxon>Desulfocapsaceae</taxon>
        <taxon>Desulfopila</taxon>
    </lineage>
</organism>
<protein>
    <recommendedName>
        <fullName evidence="4">Double Cache domain-containing protein</fullName>
    </recommendedName>
</protein>
<proteinExistence type="predicted"/>
<sequence length="125" mass="13450">MKRLTVALALISVLCIAAVSFAEVDEAAISKNVDTIVMAIESGTSAKDFAPNAYEPYAFIMEESGTLLVHPSLAGESLAEKAPPVYEALAVATPEGVWVEYEWQGKIKHTYARKTKDNLIVGSGY</sequence>
<name>A0A1M7Y675_9BACT</name>
<reference evidence="2 3" key="1">
    <citation type="submission" date="2016-12" db="EMBL/GenBank/DDBJ databases">
        <authorList>
            <person name="Song W.-J."/>
            <person name="Kurnit D.M."/>
        </authorList>
    </citation>
    <scope>NUCLEOTIDE SEQUENCE [LARGE SCALE GENOMIC DNA]</scope>
    <source>
        <strain evidence="2 3">DSM 18488</strain>
    </source>
</reference>